<keyword evidence="2" id="KW-0812">Transmembrane</keyword>
<dbReference type="Pfam" id="PF25181">
    <property type="entry name" value="Phage_Bbp19"/>
    <property type="match status" value="1"/>
</dbReference>
<gene>
    <name evidence="4" type="ORF">I2F25_09520</name>
</gene>
<organism evidence="4 5">
    <name type="scientific">Acinetobacter pollinis</name>
    <dbReference type="NCBI Taxonomy" id="2605270"/>
    <lineage>
        <taxon>Bacteria</taxon>
        <taxon>Pseudomonadati</taxon>
        <taxon>Pseudomonadota</taxon>
        <taxon>Gammaproteobacteria</taxon>
        <taxon>Moraxellales</taxon>
        <taxon>Moraxellaceae</taxon>
        <taxon>Acinetobacter</taxon>
    </lineage>
</organism>
<keyword evidence="2" id="KW-1133">Transmembrane helix</keyword>
<accession>A0ABU6DWL2</accession>
<reference evidence="4 5" key="1">
    <citation type="submission" date="2019-08" db="EMBL/GenBank/DDBJ databases">
        <title>Five species of Acinetobacter isolated from floral nectar and animal pollinators.</title>
        <authorList>
            <person name="Hendry T.A."/>
        </authorList>
    </citation>
    <scope>NUCLEOTIDE SEQUENCE [LARGE SCALE GENOMIC DNA]</scope>
    <source>
        <strain evidence="4 5">MD18.27</strain>
    </source>
</reference>
<protein>
    <recommendedName>
        <fullName evidence="3">Bbp19-like phage domain-containing protein</fullName>
    </recommendedName>
</protein>
<evidence type="ECO:0000313" key="5">
    <source>
        <dbReference type="Proteomes" id="UP001339883"/>
    </source>
</evidence>
<evidence type="ECO:0000256" key="1">
    <source>
        <dbReference type="SAM" id="MobiDB-lite"/>
    </source>
</evidence>
<name>A0ABU6DWL2_9GAMM</name>
<evidence type="ECO:0000259" key="3">
    <source>
        <dbReference type="Pfam" id="PF25181"/>
    </source>
</evidence>
<dbReference type="EMBL" id="VTDN01000007">
    <property type="protein sequence ID" value="MEB5477277.1"/>
    <property type="molecule type" value="Genomic_DNA"/>
</dbReference>
<feature type="domain" description="Bbp19-like phage" evidence="3">
    <location>
        <begin position="66"/>
        <end position="117"/>
    </location>
</feature>
<dbReference type="Proteomes" id="UP001339883">
    <property type="component" value="Unassembled WGS sequence"/>
</dbReference>
<feature type="compositionally biased region" description="Basic and acidic residues" evidence="1">
    <location>
        <begin position="43"/>
        <end position="53"/>
    </location>
</feature>
<keyword evidence="5" id="KW-1185">Reference proteome</keyword>
<dbReference type="RefSeq" id="WP_325775654.1">
    <property type="nucleotide sequence ID" value="NZ_VTDN01000007.1"/>
</dbReference>
<evidence type="ECO:0000313" key="4">
    <source>
        <dbReference type="EMBL" id="MEB5477277.1"/>
    </source>
</evidence>
<dbReference type="InterPro" id="IPR057447">
    <property type="entry name" value="Bbp19-like_phage"/>
</dbReference>
<feature type="transmembrane region" description="Helical" evidence="2">
    <location>
        <begin position="6"/>
        <end position="24"/>
    </location>
</feature>
<comment type="caution">
    <text evidence="4">The sequence shown here is derived from an EMBL/GenBank/DDBJ whole genome shotgun (WGS) entry which is preliminary data.</text>
</comment>
<evidence type="ECO:0000256" key="2">
    <source>
        <dbReference type="SAM" id="Phobius"/>
    </source>
</evidence>
<keyword evidence="2" id="KW-0472">Membrane</keyword>
<sequence>MIYVLIALNLILLLFLVAITYHRLQELKKAQAVQSSKQQPIDDIEKPSKEIRQRYPRKPTPQDYYTLFEVHPIGQDVLDDLISIFGGSSYVRGGQDADRETCFRAGRKHVVDHILIQINKANKPNLDHSEVETDD</sequence>
<feature type="region of interest" description="Disordered" evidence="1">
    <location>
        <begin position="34"/>
        <end position="58"/>
    </location>
</feature>
<proteinExistence type="predicted"/>